<dbReference type="Pfam" id="PF19698">
    <property type="entry name" value="DUF6197"/>
    <property type="match status" value="1"/>
</dbReference>
<evidence type="ECO:0000313" key="2">
    <source>
        <dbReference type="Proteomes" id="UP000193866"/>
    </source>
</evidence>
<dbReference type="RefSeq" id="WP_085266309.1">
    <property type="nucleotide sequence ID" value="NZ_LQPG01000039.1"/>
</dbReference>
<gene>
    <name evidence="1" type="ORF">AWC16_19995</name>
</gene>
<accession>A0A1X1YA76</accession>
<sequence>MSAPTVEPPVQPAGEQHYSDLVQILAGAAIIATNFWDREDFDIYECVKRSWSVRGRAVAFATVVRATRKVLPGGDLYAYNDAPGRTAKEISAVFARATARELGESQQLPRAMSASFTGGGDR</sequence>
<comment type="caution">
    <text evidence="1">The sequence shown here is derived from an EMBL/GenBank/DDBJ whole genome shotgun (WGS) entry which is preliminary data.</text>
</comment>
<reference evidence="1 2" key="1">
    <citation type="submission" date="2016-01" db="EMBL/GenBank/DDBJ databases">
        <title>The new phylogeny of the genus Mycobacterium.</title>
        <authorList>
            <person name="Tarcisio F."/>
            <person name="Conor M."/>
            <person name="Antonella G."/>
            <person name="Elisabetta G."/>
            <person name="Giulia F.S."/>
            <person name="Sara T."/>
            <person name="Anna F."/>
            <person name="Clotilde B."/>
            <person name="Roberto B."/>
            <person name="Veronica D.S."/>
            <person name="Fabio R."/>
            <person name="Monica P."/>
            <person name="Olivier J."/>
            <person name="Enrico T."/>
            <person name="Nicola S."/>
        </authorList>
    </citation>
    <scope>NUCLEOTIDE SEQUENCE [LARGE SCALE GENOMIC DNA]</scope>
    <source>
        <strain evidence="1 2">DSM 45394</strain>
    </source>
</reference>
<dbReference type="InterPro" id="IPR045677">
    <property type="entry name" value="DUF6197"/>
</dbReference>
<organism evidence="1 2">
    <name type="scientific">Mycolicibacter longobardus</name>
    <dbReference type="NCBI Taxonomy" id="1108812"/>
    <lineage>
        <taxon>Bacteria</taxon>
        <taxon>Bacillati</taxon>
        <taxon>Actinomycetota</taxon>
        <taxon>Actinomycetes</taxon>
        <taxon>Mycobacteriales</taxon>
        <taxon>Mycobacteriaceae</taxon>
        <taxon>Mycolicibacter</taxon>
    </lineage>
</organism>
<dbReference type="STRING" id="1108812.AWC16_19995"/>
<dbReference type="Proteomes" id="UP000193866">
    <property type="component" value="Unassembled WGS sequence"/>
</dbReference>
<dbReference type="EMBL" id="LQPG01000039">
    <property type="protein sequence ID" value="ORW08022.1"/>
    <property type="molecule type" value="Genomic_DNA"/>
</dbReference>
<dbReference type="OrthoDB" id="4762006at2"/>
<protein>
    <submittedName>
        <fullName evidence="1">Uncharacterized protein</fullName>
    </submittedName>
</protein>
<keyword evidence="2" id="KW-1185">Reference proteome</keyword>
<proteinExistence type="predicted"/>
<name>A0A1X1YA76_9MYCO</name>
<dbReference type="AlphaFoldDB" id="A0A1X1YA76"/>
<evidence type="ECO:0000313" key="1">
    <source>
        <dbReference type="EMBL" id="ORW08022.1"/>
    </source>
</evidence>